<sequence>MTLSTPVIWVIFPLVGAAICILLSGKPQLSLIIASAIAFGLAILAAFLPHELSLGPLTIVIEESLRFLGRRITLVYAMLPLIALLYAATGLWLLSSNLPGVPKTFRPISLVVIAALTAALGVEPFLYAALLIETMVLVSVPMLSSSTKENRRAVLRFLSLMTLAMPFILIAGWLLTGVDTLPPESPLIAQSAIVLGLGFAIWLAVFPFHSWVPMISQHSHPTVFSFLFFILPTGVLVFGLNFFNRYGFLRTSETLFNVIRLIGVLMIVYGGVSTAVQEHLKRAFGFSVMVETGFSLLAISSATSGGIVWMLMMLPPRALGYWLWGYTLTRFESRYGGGLNLKIIQGEVLRIPYLSSGLILAQFSIAGMPLLASFPIKIALLSQVLAENMVSGLWSFFGGLGLFIFTIRLLLSFHQPIDIEIKQPWFLQDKFSHFLPILLMVIVLIISGLFPGKIFSGIIDILAAFPQLQFLP</sequence>
<keyword evidence="6 8" id="KW-0472">Membrane</keyword>
<keyword evidence="11" id="KW-1185">Reference proteome</keyword>
<dbReference type="GO" id="GO:0016491">
    <property type="term" value="F:oxidoreductase activity"/>
    <property type="evidence" value="ECO:0007669"/>
    <property type="project" value="UniProtKB-KW"/>
</dbReference>
<organism evidence="10 11">
    <name type="scientific">Candidatus Brevifilum fermentans</name>
    <dbReference type="NCBI Taxonomy" id="1986204"/>
    <lineage>
        <taxon>Bacteria</taxon>
        <taxon>Bacillati</taxon>
        <taxon>Chloroflexota</taxon>
        <taxon>Anaerolineae</taxon>
        <taxon>Anaerolineales</taxon>
        <taxon>Anaerolineaceae</taxon>
        <taxon>Candidatus Brevifilum</taxon>
    </lineage>
</organism>
<evidence type="ECO:0000313" key="11">
    <source>
        <dbReference type="Proteomes" id="UP000195514"/>
    </source>
</evidence>
<dbReference type="PANTHER" id="PTHR42682">
    <property type="entry name" value="HYDROGENASE-4 COMPONENT F"/>
    <property type="match status" value="1"/>
</dbReference>
<gene>
    <name evidence="10" type="ORF">CFX1CAM_0344</name>
</gene>
<dbReference type="EMBL" id="LT859958">
    <property type="protein sequence ID" value="SMX53410.1"/>
    <property type="molecule type" value="Genomic_DNA"/>
</dbReference>
<feature type="transmembrane region" description="Helical" evidence="8">
    <location>
        <begin position="153"/>
        <end position="175"/>
    </location>
</feature>
<protein>
    <recommendedName>
        <fullName evidence="9">NADH:quinone oxidoreductase/Mrp antiporter transmembrane domain-containing protein</fullName>
    </recommendedName>
</protein>
<dbReference type="GO" id="GO:0005886">
    <property type="term" value="C:plasma membrane"/>
    <property type="evidence" value="ECO:0007669"/>
    <property type="project" value="UniProtKB-SubCell"/>
</dbReference>
<evidence type="ECO:0000256" key="3">
    <source>
        <dbReference type="ARBA" id="ARBA00022692"/>
    </source>
</evidence>
<dbReference type="Pfam" id="PF00361">
    <property type="entry name" value="Proton_antipo_M"/>
    <property type="match status" value="1"/>
</dbReference>
<evidence type="ECO:0000256" key="8">
    <source>
        <dbReference type="SAM" id="Phobius"/>
    </source>
</evidence>
<keyword evidence="4 8" id="KW-1133">Transmembrane helix</keyword>
<reference evidence="11" key="1">
    <citation type="submission" date="2017-05" db="EMBL/GenBank/DDBJ databases">
        <authorList>
            <person name="Kirkegaard R."/>
            <person name="Mcilroy J S."/>
        </authorList>
    </citation>
    <scope>NUCLEOTIDE SEQUENCE [LARGE SCALE GENOMIC DNA]</scope>
</reference>
<comment type="subcellular location">
    <subcellularLocation>
        <location evidence="1">Cell membrane</location>
        <topology evidence="1">Multi-pass membrane protein</topology>
    </subcellularLocation>
    <subcellularLocation>
        <location evidence="7">Membrane</location>
        <topology evidence="7">Multi-pass membrane protein</topology>
    </subcellularLocation>
</comment>
<feature type="transmembrane region" description="Helical" evidence="8">
    <location>
        <begin position="288"/>
        <end position="312"/>
    </location>
</feature>
<feature type="domain" description="NADH:quinone oxidoreductase/Mrp antiporter transmembrane" evidence="9">
    <location>
        <begin position="186"/>
        <end position="393"/>
    </location>
</feature>
<evidence type="ECO:0000256" key="6">
    <source>
        <dbReference type="ARBA" id="ARBA00023136"/>
    </source>
</evidence>
<evidence type="ECO:0000259" key="9">
    <source>
        <dbReference type="Pfam" id="PF00361"/>
    </source>
</evidence>
<keyword evidence="2" id="KW-1003">Cell membrane</keyword>
<dbReference type="Proteomes" id="UP000195514">
    <property type="component" value="Chromosome I"/>
</dbReference>
<feature type="transmembrane region" description="Helical" evidence="8">
    <location>
        <begin position="223"/>
        <end position="243"/>
    </location>
</feature>
<proteinExistence type="predicted"/>
<feature type="transmembrane region" description="Helical" evidence="8">
    <location>
        <begin position="187"/>
        <end position="211"/>
    </location>
</feature>
<keyword evidence="5" id="KW-0560">Oxidoreductase</keyword>
<accession>A0A1Y6K5W4</accession>
<evidence type="ECO:0000256" key="2">
    <source>
        <dbReference type="ARBA" id="ARBA00022475"/>
    </source>
</evidence>
<keyword evidence="3 7" id="KW-0812">Transmembrane</keyword>
<dbReference type="InterPro" id="IPR001750">
    <property type="entry name" value="ND/Mrp_TM"/>
</dbReference>
<evidence type="ECO:0000256" key="5">
    <source>
        <dbReference type="ARBA" id="ARBA00023002"/>
    </source>
</evidence>
<evidence type="ECO:0000256" key="4">
    <source>
        <dbReference type="ARBA" id="ARBA00022989"/>
    </source>
</evidence>
<feature type="transmembrane region" description="Helical" evidence="8">
    <location>
        <begin position="359"/>
        <end position="380"/>
    </location>
</feature>
<dbReference type="KEGG" id="abat:CFX1CAM_0344"/>
<dbReference type="AlphaFoldDB" id="A0A1Y6K5W4"/>
<feature type="transmembrane region" description="Helical" evidence="8">
    <location>
        <begin position="107"/>
        <end position="132"/>
    </location>
</feature>
<feature type="transmembrane region" description="Helical" evidence="8">
    <location>
        <begin position="431"/>
        <end position="450"/>
    </location>
</feature>
<dbReference type="RefSeq" id="WP_087861348.1">
    <property type="nucleotide sequence ID" value="NZ_LT859958.1"/>
</dbReference>
<name>A0A1Y6K5W4_9CHLR</name>
<evidence type="ECO:0000313" key="10">
    <source>
        <dbReference type="EMBL" id="SMX53410.1"/>
    </source>
</evidence>
<feature type="transmembrane region" description="Helical" evidence="8">
    <location>
        <begin position="31"/>
        <end position="52"/>
    </location>
</feature>
<feature type="transmembrane region" description="Helical" evidence="8">
    <location>
        <begin position="392"/>
        <end position="411"/>
    </location>
</feature>
<evidence type="ECO:0000256" key="7">
    <source>
        <dbReference type="RuleBase" id="RU000320"/>
    </source>
</evidence>
<evidence type="ECO:0000256" key="1">
    <source>
        <dbReference type="ARBA" id="ARBA00004651"/>
    </source>
</evidence>
<feature type="transmembrane region" description="Helical" evidence="8">
    <location>
        <begin position="255"/>
        <end position="276"/>
    </location>
</feature>
<dbReference type="InterPro" id="IPR052175">
    <property type="entry name" value="ComplexI-like_HydComp"/>
</dbReference>
<feature type="transmembrane region" description="Helical" evidence="8">
    <location>
        <begin position="73"/>
        <end position="95"/>
    </location>
</feature>
<dbReference type="PANTHER" id="PTHR42682:SF4">
    <property type="entry name" value="NADH-UBIQUINONE_PLASTOQUINONE"/>
    <property type="match status" value="1"/>
</dbReference>
<feature type="transmembrane region" description="Helical" evidence="8">
    <location>
        <begin position="7"/>
        <end position="25"/>
    </location>
</feature>